<dbReference type="Pfam" id="PF00752">
    <property type="entry name" value="XPG_N"/>
    <property type="match status" value="1"/>
</dbReference>
<dbReference type="Pfam" id="PF00867">
    <property type="entry name" value="XPG_I"/>
    <property type="match status" value="1"/>
</dbReference>
<reference evidence="21" key="1">
    <citation type="journal article" date="2023" name="Insect Mol. Biol.">
        <title>Genome sequencing provides insights into the evolution of gene families encoding plant cell wall-degrading enzymes in longhorned beetles.</title>
        <authorList>
            <person name="Shin N.R."/>
            <person name="Okamura Y."/>
            <person name="Kirsch R."/>
            <person name="Pauchet Y."/>
        </authorList>
    </citation>
    <scope>NUCLEOTIDE SEQUENCE</scope>
    <source>
        <strain evidence="21">MMC_N1</strain>
    </source>
</reference>
<keyword evidence="11 17" id="KW-0269">Exonuclease</keyword>
<evidence type="ECO:0000313" key="21">
    <source>
        <dbReference type="EMBL" id="KAJ8984474.1"/>
    </source>
</evidence>
<dbReference type="InterPro" id="IPR029060">
    <property type="entry name" value="PIN-like_dom_sf"/>
</dbReference>
<dbReference type="Gene3D" id="1.10.150.20">
    <property type="entry name" value="5' to 3' exonuclease, C-terminal subdomain"/>
    <property type="match status" value="1"/>
</dbReference>
<evidence type="ECO:0000256" key="9">
    <source>
        <dbReference type="ARBA" id="ARBA00022769"/>
    </source>
</evidence>
<organism evidence="21 22">
    <name type="scientific">Molorchus minor</name>
    <dbReference type="NCBI Taxonomy" id="1323400"/>
    <lineage>
        <taxon>Eukaryota</taxon>
        <taxon>Metazoa</taxon>
        <taxon>Ecdysozoa</taxon>
        <taxon>Arthropoda</taxon>
        <taxon>Hexapoda</taxon>
        <taxon>Insecta</taxon>
        <taxon>Pterygota</taxon>
        <taxon>Neoptera</taxon>
        <taxon>Endopterygota</taxon>
        <taxon>Coleoptera</taxon>
        <taxon>Polyphaga</taxon>
        <taxon>Cucujiformia</taxon>
        <taxon>Chrysomeloidea</taxon>
        <taxon>Cerambycidae</taxon>
        <taxon>Lamiinae</taxon>
        <taxon>Monochamini</taxon>
        <taxon>Molorchus</taxon>
    </lineage>
</organism>
<keyword evidence="15 17" id="KW-0234">DNA repair</keyword>
<evidence type="ECO:0000256" key="6">
    <source>
        <dbReference type="ARBA" id="ARBA00022723"/>
    </source>
</evidence>
<evidence type="ECO:0000259" key="19">
    <source>
        <dbReference type="SMART" id="SM00484"/>
    </source>
</evidence>
<keyword evidence="4" id="KW-0597">Phosphoprotein</keyword>
<dbReference type="EC" id="3.1.-.-" evidence="17"/>
<evidence type="ECO:0000256" key="12">
    <source>
        <dbReference type="ARBA" id="ARBA00022842"/>
    </source>
</evidence>
<keyword evidence="22" id="KW-1185">Reference proteome</keyword>
<evidence type="ECO:0000256" key="17">
    <source>
        <dbReference type="RuleBase" id="RU910737"/>
    </source>
</evidence>
<name>A0ABQ9K3N6_9CUCU</name>
<evidence type="ECO:0000256" key="4">
    <source>
        <dbReference type="ARBA" id="ARBA00022553"/>
    </source>
</evidence>
<protein>
    <recommendedName>
        <fullName evidence="3 17">Exonuclease 1</fullName>
        <ecNumber evidence="17">3.1.-.-</ecNumber>
    </recommendedName>
</protein>
<evidence type="ECO:0000256" key="7">
    <source>
        <dbReference type="ARBA" id="ARBA00022759"/>
    </source>
</evidence>
<evidence type="ECO:0000256" key="16">
    <source>
        <dbReference type="ARBA" id="ARBA00023242"/>
    </source>
</evidence>
<evidence type="ECO:0000256" key="2">
    <source>
        <dbReference type="ARBA" id="ARBA00010563"/>
    </source>
</evidence>
<evidence type="ECO:0000256" key="18">
    <source>
        <dbReference type="SAM" id="MobiDB-lite"/>
    </source>
</evidence>
<dbReference type="InterPro" id="IPR008918">
    <property type="entry name" value="HhH2"/>
</dbReference>
<proteinExistence type="inferred from homology"/>
<evidence type="ECO:0000256" key="10">
    <source>
        <dbReference type="ARBA" id="ARBA00022801"/>
    </source>
</evidence>
<feature type="domain" description="XPG N-terminal" evidence="20">
    <location>
        <begin position="1"/>
        <end position="99"/>
    </location>
</feature>
<evidence type="ECO:0000259" key="20">
    <source>
        <dbReference type="SMART" id="SM00485"/>
    </source>
</evidence>
<keyword evidence="5 17" id="KW-0540">Nuclease</keyword>
<dbReference type="InterPro" id="IPR006085">
    <property type="entry name" value="XPG_DNA_repair_N"/>
</dbReference>
<comment type="similarity">
    <text evidence="2 17">Belongs to the XPG/RAD2 endonuclease family. EXO1 subfamily.</text>
</comment>
<keyword evidence="8 17" id="KW-0227">DNA damage</keyword>
<evidence type="ECO:0000256" key="1">
    <source>
        <dbReference type="ARBA" id="ARBA00004123"/>
    </source>
</evidence>
<keyword evidence="14 17" id="KW-0238">DNA-binding</keyword>
<dbReference type="EMBL" id="JAPWTJ010000035">
    <property type="protein sequence ID" value="KAJ8984474.1"/>
    <property type="molecule type" value="Genomic_DNA"/>
</dbReference>
<dbReference type="SMART" id="SM00279">
    <property type="entry name" value="HhH2"/>
    <property type="match status" value="1"/>
</dbReference>
<dbReference type="PROSITE" id="PS00841">
    <property type="entry name" value="XPG_1"/>
    <property type="match status" value="1"/>
</dbReference>
<dbReference type="SMART" id="SM00485">
    <property type="entry name" value="XPGN"/>
    <property type="match status" value="1"/>
</dbReference>
<evidence type="ECO:0000256" key="11">
    <source>
        <dbReference type="ARBA" id="ARBA00022839"/>
    </source>
</evidence>
<comment type="caution">
    <text evidence="21">The sequence shown here is derived from an EMBL/GenBank/DDBJ whole genome shotgun (WGS) entry which is preliminary data.</text>
</comment>
<comment type="cofactor">
    <cofactor evidence="17">
        <name>Mg(2+)</name>
        <dbReference type="ChEBI" id="CHEBI:18420"/>
    </cofactor>
    <text evidence="17">Binds 2 magnesium ions per subunit. They probably participate in the reaction catalyzed by the enzyme. May bind an additional third magnesium ion after substrate binding.</text>
</comment>
<evidence type="ECO:0000313" key="22">
    <source>
        <dbReference type="Proteomes" id="UP001162164"/>
    </source>
</evidence>
<dbReference type="CDD" id="cd09908">
    <property type="entry name" value="H3TH_EXO1"/>
    <property type="match status" value="1"/>
</dbReference>
<dbReference type="PANTHER" id="PTHR11081:SF8">
    <property type="entry name" value="EXONUCLEASE 1"/>
    <property type="match status" value="1"/>
</dbReference>
<evidence type="ECO:0000256" key="14">
    <source>
        <dbReference type="ARBA" id="ARBA00023125"/>
    </source>
</evidence>
<feature type="non-terminal residue" evidence="21">
    <location>
        <position position="566"/>
    </location>
</feature>
<dbReference type="InterPro" id="IPR036279">
    <property type="entry name" value="5-3_exonuclease_C_sf"/>
</dbReference>
<feature type="domain" description="XPG-I" evidence="19">
    <location>
        <begin position="138"/>
        <end position="206"/>
    </location>
</feature>
<keyword evidence="16 17" id="KW-0539">Nucleus</keyword>
<feature type="region of interest" description="Disordered" evidence="18">
    <location>
        <begin position="418"/>
        <end position="439"/>
    </location>
</feature>
<dbReference type="PANTHER" id="PTHR11081">
    <property type="entry name" value="FLAP ENDONUCLEASE FAMILY MEMBER"/>
    <property type="match status" value="1"/>
</dbReference>
<sequence length="566" mass="64952">MGITGLLPFLEQATRPCHISEFRGATCVIDAYCWLHKGANACAIQLSQGEDTQIYVQYCLKYVKMLQDYDIRPILVFDGKNLPAKSETEAKRRESRNKAKQRAAELLRIGKTEEARTYLKQCINVTPDMASAVIKKCHTINVDCIVAPYESDAQLAFFNVKGVADIVITEDSDLVLFGCSKVLFKLDLQGRGYLVDATKIPDAMQIRPDRYTFDKFRYMCILSGCDYIESLRGIGLKKAQKFITLTEETDPEKFLDKLPRYLNMRHLKITAEYKENFMVADATFRHQTIFDPFKKKLLPLTDPAVCGTNPKYCKNAGDIFDHDKAYQIALGNLHPTTFKQLDNWVPADMVCITYMYIFIYKTLTSHFRDVPAIVFGLVFIRELLRRYITMNKKKIEEDLVIAKELEFYSSKREVHQTSKTDVTEDIEEPPTSESSTSPVFQRNPFLKKKLSRFQETIKNNKVVIKSRYFSSQEFEEKIEVQKKSTKTMEYSEVVTNLGNCSPNEDGENKQDLQNLEENSINIKDEINNVYEEFTNLPVNKSEAAGIEAVVLIKDEKSDTDKLSTRP</sequence>
<evidence type="ECO:0000256" key="5">
    <source>
        <dbReference type="ARBA" id="ARBA00022722"/>
    </source>
</evidence>
<evidence type="ECO:0000256" key="13">
    <source>
        <dbReference type="ARBA" id="ARBA00022881"/>
    </source>
</evidence>
<keyword evidence="7" id="KW-0255">Endonuclease</keyword>
<accession>A0ABQ9K3N6</accession>
<evidence type="ECO:0000256" key="3">
    <source>
        <dbReference type="ARBA" id="ARBA00020324"/>
    </source>
</evidence>
<dbReference type="Gene3D" id="3.40.50.1010">
    <property type="entry name" value="5'-nuclease"/>
    <property type="match status" value="1"/>
</dbReference>
<evidence type="ECO:0000256" key="15">
    <source>
        <dbReference type="ARBA" id="ARBA00023204"/>
    </source>
</evidence>
<keyword evidence="6 17" id="KW-0479">Metal-binding</keyword>
<dbReference type="PRINTS" id="PR00853">
    <property type="entry name" value="XPGRADSUPER"/>
</dbReference>
<dbReference type="SMART" id="SM00484">
    <property type="entry name" value="XPGI"/>
    <property type="match status" value="1"/>
</dbReference>
<dbReference type="InterPro" id="IPR019974">
    <property type="entry name" value="XPG_CS"/>
</dbReference>
<keyword evidence="9 17" id="KW-0228">DNA excision</keyword>
<keyword evidence="13 17" id="KW-0267">Excision nuclease</keyword>
<dbReference type="InterPro" id="IPR044752">
    <property type="entry name" value="PIN-like_EXO1"/>
</dbReference>
<dbReference type="SUPFAM" id="SSF47807">
    <property type="entry name" value="5' to 3' exonuclease, C-terminal subdomain"/>
    <property type="match status" value="1"/>
</dbReference>
<dbReference type="InterPro" id="IPR037315">
    <property type="entry name" value="EXO1_H3TH"/>
</dbReference>
<dbReference type="Proteomes" id="UP001162164">
    <property type="component" value="Unassembled WGS sequence"/>
</dbReference>
<dbReference type="CDD" id="cd09857">
    <property type="entry name" value="PIN_EXO1"/>
    <property type="match status" value="1"/>
</dbReference>
<keyword evidence="10 17" id="KW-0378">Hydrolase</keyword>
<evidence type="ECO:0000256" key="8">
    <source>
        <dbReference type="ARBA" id="ARBA00022763"/>
    </source>
</evidence>
<gene>
    <name evidence="21" type="ORF">NQ317_006134</name>
</gene>
<comment type="function">
    <text evidence="17">5'-&gt;3' double-stranded DNA exonuclease which may also possess a cryptic 3'-&gt;5' double-stranded DNA exonuclease activity. Functions in DNA mismatch repair.</text>
</comment>
<keyword evidence="12 17" id="KW-0460">Magnesium</keyword>
<dbReference type="SUPFAM" id="SSF88723">
    <property type="entry name" value="PIN domain-like"/>
    <property type="match status" value="1"/>
</dbReference>
<comment type="subcellular location">
    <subcellularLocation>
        <location evidence="1 17">Nucleus</location>
    </subcellularLocation>
</comment>
<dbReference type="InterPro" id="IPR006084">
    <property type="entry name" value="XPG/Rad2"/>
</dbReference>
<dbReference type="InterPro" id="IPR006086">
    <property type="entry name" value="XPG-I_dom"/>
</dbReference>